<sequence length="117" mass="12898">MKQAVPRPPIIGSFEDIGKDVAREVTKAPTDIGEKILESLTGSTGTSKQQNKPQQQDGALGKMEETKDQQVKKSIARAALQQHGEKTKRKNSSTGVAKNELEKETGRFVWNPRKVVK</sequence>
<organism evidence="2 3">
    <name type="scientific">Candidatus Wolfebacteria bacterium GW2011_GWC1_43_10</name>
    <dbReference type="NCBI Taxonomy" id="1619011"/>
    <lineage>
        <taxon>Bacteria</taxon>
        <taxon>Candidatus Wolfeibacteriota</taxon>
    </lineage>
</organism>
<dbReference type="AlphaFoldDB" id="A0A0G1C762"/>
<comment type="caution">
    <text evidence="2">The sequence shown here is derived from an EMBL/GenBank/DDBJ whole genome shotgun (WGS) entry which is preliminary data.</text>
</comment>
<feature type="compositionally biased region" description="Basic and acidic residues" evidence="1">
    <location>
        <begin position="62"/>
        <end position="71"/>
    </location>
</feature>
<gene>
    <name evidence="2" type="ORF">UV58_C0025G0006</name>
</gene>
<evidence type="ECO:0000256" key="1">
    <source>
        <dbReference type="SAM" id="MobiDB-lite"/>
    </source>
</evidence>
<feature type="region of interest" description="Disordered" evidence="1">
    <location>
        <begin position="29"/>
        <end position="117"/>
    </location>
</feature>
<dbReference type="EMBL" id="LCFA01000025">
    <property type="protein sequence ID" value="KKS81229.1"/>
    <property type="molecule type" value="Genomic_DNA"/>
</dbReference>
<evidence type="ECO:0000313" key="3">
    <source>
        <dbReference type="Proteomes" id="UP000034810"/>
    </source>
</evidence>
<name>A0A0G1C762_9BACT</name>
<evidence type="ECO:0000313" key="2">
    <source>
        <dbReference type="EMBL" id="KKS81229.1"/>
    </source>
</evidence>
<proteinExistence type="predicted"/>
<protein>
    <submittedName>
        <fullName evidence="2">Uncharacterized protein</fullName>
    </submittedName>
</protein>
<dbReference type="Proteomes" id="UP000034810">
    <property type="component" value="Unassembled WGS sequence"/>
</dbReference>
<reference evidence="2 3" key="1">
    <citation type="journal article" date="2015" name="Nature">
        <title>rRNA introns, odd ribosomes, and small enigmatic genomes across a large radiation of phyla.</title>
        <authorList>
            <person name="Brown C.T."/>
            <person name="Hug L.A."/>
            <person name="Thomas B.C."/>
            <person name="Sharon I."/>
            <person name="Castelle C.J."/>
            <person name="Singh A."/>
            <person name="Wilkins M.J."/>
            <person name="Williams K.H."/>
            <person name="Banfield J.F."/>
        </authorList>
    </citation>
    <scope>NUCLEOTIDE SEQUENCE [LARGE SCALE GENOMIC DNA]</scope>
</reference>
<accession>A0A0G1C762</accession>
<feature type="compositionally biased region" description="Polar residues" evidence="1">
    <location>
        <begin position="40"/>
        <end position="57"/>
    </location>
</feature>